<dbReference type="RefSeq" id="WP_090942787.1">
    <property type="nucleotide sequence ID" value="NZ_FOTS01000056.1"/>
</dbReference>
<keyword evidence="2" id="KW-1185">Reference proteome</keyword>
<name>A0A1I4P2T4_9FIRM</name>
<protein>
    <submittedName>
        <fullName evidence="1">Uncharacterized protein</fullName>
    </submittedName>
</protein>
<dbReference type="OrthoDB" id="9009086at2"/>
<sequence>MPCECFVGSDGSVMMICSRGRKPVAPCLYCGKPMTSLCDYPVGKGKTCDRSMCNQCKTKIGPDLDVCREHNNPGAVIATKRVGVV</sequence>
<evidence type="ECO:0000313" key="2">
    <source>
        <dbReference type="Proteomes" id="UP000199520"/>
    </source>
</evidence>
<dbReference type="AlphaFoldDB" id="A0A1I4P2T4"/>
<gene>
    <name evidence="1" type="ORF">SAMN04490355_105636</name>
</gene>
<proteinExistence type="predicted"/>
<organism evidence="1 2">
    <name type="scientific">Pelosinus propionicus DSM 13327</name>
    <dbReference type="NCBI Taxonomy" id="1123291"/>
    <lineage>
        <taxon>Bacteria</taxon>
        <taxon>Bacillati</taxon>
        <taxon>Bacillota</taxon>
        <taxon>Negativicutes</taxon>
        <taxon>Selenomonadales</taxon>
        <taxon>Sporomusaceae</taxon>
        <taxon>Pelosinus</taxon>
    </lineage>
</organism>
<accession>A0A1I4P2T4</accession>
<dbReference type="Proteomes" id="UP000199520">
    <property type="component" value="Unassembled WGS sequence"/>
</dbReference>
<reference evidence="2" key="1">
    <citation type="submission" date="2016-10" db="EMBL/GenBank/DDBJ databases">
        <authorList>
            <person name="Varghese N."/>
            <person name="Submissions S."/>
        </authorList>
    </citation>
    <scope>NUCLEOTIDE SEQUENCE [LARGE SCALE GENOMIC DNA]</scope>
    <source>
        <strain evidence="2">DSM 13327</strain>
    </source>
</reference>
<dbReference type="STRING" id="1123291.SAMN04490355_105636"/>
<evidence type="ECO:0000313" key="1">
    <source>
        <dbReference type="EMBL" id="SFM21975.1"/>
    </source>
</evidence>
<dbReference type="EMBL" id="FOTS01000056">
    <property type="protein sequence ID" value="SFM21975.1"/>
    <property type="molecule type" value="Genomic_DNA"/>
</dbReference>